<keyword evidence="2" id="KW-1133">Transmembrane helix</keyword>
<evidence type="ECO:0000313" key="4">
    <source>
        <dbReference type="Proteomes" id="UP000019102"/>
    </source>
</evidence>
<evidence type="ECO:0000313" key="3">
    <source>
        <dbReference type="EMBL" id="GAE94525.1"/>
    </source>
</evidence>
<name>W4VMB8_9BACI</name>
<dbReference type="RefSeq" id="WP_235182875.1">
    <property type="nucleotide sequence ID" value="NZ_BAVS01000026.1"/>
</dbReference>
<feature type="transmembrane region" description="Helical" evidence="2">
    <location>
        <begin position="7"/>
        <end position="26"/>
    </location>
</feature>
<keyword evidence="2" id="KW-0472">Membrane</keyword>
<keyword evidence="4" id="KW-1185">Reference proteome</keyword>
<sequence length="113" mass="12614">MHKKKLIMLLILITAISLGVFLFYALPDPSSEHVEPANEQSSEDITEEDTTEEPVEEEEASISQNIQDGVRDVFDALNFFQKDTHIVAIGDSLTQGVGDETGNEGMWGFWKID</sequence>
<keyword evidence="2" id="KW-0812">Transmembrane</keyword>
<organism evidence="3 4">
    <name type="scientific">Gracilibacillus boraciitolerans JCM 21714</name>
    <dbReference type="NCBI Taxonomy" id="1298598"/>
    <lineage>
        <taxon>Bacteria</taxon>
        <taxon>Bacillati</taxon>
        <taxon>Bacillota</taxon>
        <taxon>Bacilli</taxon>
        <taxon>Bacillales</taxon>
        <taxon>Bacillaceae</taxon>
        <taxon>Gracilibacillus</taxon>
    </lineage>
</organism>
<dbReference type="GO" id="GO:0016787">
    <property type="term" value="F:hydrolase activity"/>
    <property type="evidence" value="ECO:0007669"/>
    <property type="project" value="UniProtKB-KW"/>
</dbReference>
<dbReference type="EMBL" id="BAVS01000026">
    <property type="protein sequence ID" value="GAE94525.1"/>
    <property type="molecule type" value="Genomic_DNA"/>
</dbReference>
<dbReference type="AlphaFoldDB" id="W4VMB8"/>
<dbReference type="STRING" id="1298598.JCM21714_3687"/>
<evidence type="ECO:0000256" key="1">
    <source>
        <dbReference type="SAM" id="MobiDB-lite"/>
    </source>
</evidence>
<comment type="caution">
    <text evidence="3">The sequence shown here is derived from an EMBL/GenBank/DDBJ whole genome shotgun (WGS) entry which is preliminary data.</text>
</comment>
<proteinExistence type="predicted"/>
<reference evidence="3 4" key="1">
    <citation type="journal article" date="2014" name="Genome Announc.">
        <title>Draft Genome Sequence of the Boron-Tolerant and Moderately Halotolerant Bacterium Gracilibacillus boraciitolerans JCM 21714T.</title>
        <authorList>
            <person name="Ahmed I."/>
            <person name="Oshima K."/>
            <person name="Suda W."/>
            <person name="Kitamura K."/>
            <person name="Iida T."/>
            <person name="Ohmori Y."/>
            <person name="Fujiwara T."/>
            <person name="Hattori M."/>
            <person name="Ohkuma M."/>
        </authorList>
    </citation>
    <scope>NUCLEOTIDE SEQUENCE [LARGE SCALE GENOMIC DNA]</scope>
    <source>
        <strain evidence="3 4">JCM 21714</strain>
    </source>
</reference>
<evidence type="ECO:0000256" key="2">
    <source>
        <dbReference type="SAM" id="Phobius"/>
    </source>
</evidence>
<protein>
    <submittedName>
        <fullName evidence="3">Lipase/acylhydrolase with GDSL-like motif</fullName>
    </submittedName>
</protein>
<keyword evidence="3" id="KW-0378">Hydrolase</keyword>
<feature type="compositionally biased region" description="Acidic residues" evidence="1">
    <location>
        <begin position="41"/>
        <end position="60"/>
    </location>
</feature>
<dbReference type="Proteomes" id="UP000019102">
    <property type="component" value="Unassembled WGS sequence"/>
</dbReference>
<accession>W4VMB8</accession>
<feature type="region of interest" description="Disordered" evidence="1">
    <location>
        <begin position="30"/>
        <end position="64"/>
    </location>
</feature>
<gene>
    <name evidence="3" type="ORF">JCM21714_3687</name>
</gene>